<dbReference type="EMBL" id="JAAKFY010000008">
    <property type="protein sequence ID" value="KAF3853275.1"/>
    <property type="molecule type" value="Genomic_DNA"/>
</dbReference>
<reference evidence="2 3" key="1">
    <citation type="submission" date="2020-03" db="EMBL/GenBank/DDBJ databases">
        <title>Dissostichus mawsoni Genome sequencing and assembly.</title>
        <authorList>
            <person name="Park H."/>
        </authorList>
    </citation>
    <scope>NUCLEOTIDE SEQUENCE [LARGE SCALE GENOMIC DNA]</scope>
    <source>
        <strain evidence="2">DM0001</strain>
        <tissue evidence="2">Muscle</tissue>
    </source>
</reference>
<evidence type="ECO:0000313" key="3">
    <source>
        <dbReference type="Proteomes" id="UP000518266"/>
    </source>
</evidence>
<keyword evidence="3" id="KW-1185">Reference proteome</keyword>
<feature type="region of interest" description="Disordered" evidence="1">
    <location>
        <begin position="265"/>
        <end position="287"/>
    </location>
</feature>
<dbReference type="AlphaFoldDB" id="A0A7J5YUV1"/>
<evidence type="ECO:0000313" key="2">
    <source>
        <dbReference type="EMBL" id="KAF3853275.1"/>
    </source>
</evidence>
<comment type="caution">
    <text evidence="2">The sequence shown here is derived from an EMBL/GenBank/DDBJ whole genome shotgun (WGS) entry which is preliminary data.</text>
</comment>
<gene>
    <name evidence="2" type="ORF">F7725_013963</name>
</gene>
<organism evidence="2 3">
    <name type="scientific">Dissostichus mawsoni</name>
    <name type="common">Antarctic cod</name>
    <dbReference type="NCBI Taxonomy" id="36200"/>
    <lineage>
        <taxon>Eukaryota</taxon>
        <taxon>Metazoa</taxon>
        <taxon>Chordata</taxon>
        <taxon>Craniata</taxon>
        <taxon>Vertebrata</taxon>
        <taxon>Euteleostomi</taxon>
        <taxon>Actinopterygii</taxon>
        <taxon>Neopterygii</taxon>
        <taxon>Teleostei</taxon>
        <taxon>Neoteleostei</taxon>
        <taxon>Acanthomorphata</taxon>
        <taxon>Eupercaria</taxon>
        <taxon>Perciformes</taxon>
        <taxon>Notothenioidei</taxon>
        <taxon>Nototheniidae</taxon>
        <taxon>Dissostichus</taxon>
    </lineage>
</organism>
<name>A0A7J5YUV1_DISMA</name>
<protein>
    <submittedName>
        <fullName evidence="2">Uncharacterized protein</fullName>
    </submittedName>
</protein>
<dbReference type="Proteomes" id="UP000518266">
    <property type="component" value="Unassembled WGS sequence"/>
</dbReference>
<accession>A0A7J5YUV1</accession>
<evidence type="ECO:0000256" key="1">
    <source>
        <dbReference type="SAM" id="MobiDB-lite"/>
    </source>
</evidence>
<sequence length="402" mass="44000">MVDPFIKRRRSLGERLQDSQLVVTEVQVHQFAGFGEGRGVQVLQGHVIHEETETCEREQPGQSLRVQELLQRGQAVKRLLDSQGTHQETQQASLVILLSLGRARLHWNALKPHSHVGSTTLILRNGQGKLHSSTRLRMLARRNAFLVLFLKPPEQRGTRGETRAGGISPCTGLFVRVPPGIHRADRRGAAAPRAQRRAVSLRPVWCQSVSPWKNTCPLARYEEKTPLNAFTIKRTCIIPPYSKHGSAAQPLTGAAAGLQSFTVSAQQRQNDGQSLSEDGSEGDGSFRADQTVSKVYHLNVPQGAGSFVLQPVPPCDEHSQSERRSVSQGLPVARVAGRALQQLLDSLHTVRPEGVIAQVQLRQPGSCSHQSTAQGPLSKALAMARAASTPTVFPSRRRALRP</sequence>
<proteinExistence type="predicted"/>